<evidence type="ECO:0000259" key="1">
    <source>
        <dbReference type="Pfam" id="PF13579"/>
    </source>
</evidence>
<dbReference type="Pfam" id="PF13692">
    <property type="entry name" value="Glyco_trans_1_4"/>
    <property type="match status" value="1"/>
</dbReference>
<name>A7NM05_ROSCS</name>
<dbReference type="AlphaFoldDB" id="A7NM05"/>
<dbReference type="PANTHER" id="PTHR12526">
    <property type="entry name" value="GLYCOSYLTRANSFERASE"/>
    <property type="match status" value="1"/>
</dbReference>
<dbReference type="OrthoDB" id="9790710at2"/>
<dbReference type="Proteomes" id="UP000000263">
    <property type="component" value="Chromosome"/>
</dbReference>
<evidence type="ECO:0000313" key="2">
    <source>
        <dbReference type="EMBL" id="ABU58553.1"/>
    </source>
</evidence>
<dbReference type="GO" id="GO:0016757">
    <property type="term" value="F:glycosyltransferase activity"/>
    <property type="evidence" value="ECO:0007669"/>
    <property type="project" value="TreeGrafter"/>
</dbReference>
<dbReference type="PANTHER" id="PTHR12526:SF600">
    <property type="entry name" value="GLYCOSYL TRANSFERASE GROUP 1"/>
    <property type="match status" value="1"/>
</dbReference>
<dbReference type="EMBL" id="CP000804">
    <property type="protein sequence ID" value="ABU58553.1"/>
    <property type="molecule type" value="Genomic_DNA"/>
</dbReference>
<proteinExistence type="predicted"/>
<dbReference type="SUPFAM" id="SSF53756">
    <property type="entry name" value="UDP-Glycosyltransferase/glycogen phosphorylase"/>
    <property type="match status" value="1"/>
</dbReference>
<dbReference type="InterPro" id="IPR028098">
    <property type="entry name" value="Glyco_trans_4-like_N"/>
</dbReference>
<dbReference type="HOGENOM" id="CLU_683119_0_0_0"/>
<keyword evidence="3" id="KW-1185">Reference proteome</keyword>
<gene>
    <name evidence="2" type="ordered locus">Rcas_2473</name>
</gene>
<dbReference type="Pfam" id="PF13579">
    <property type="entry name" value="Glyco_trans_4_4"/>
    <property type="match status" value="1"/>
</dbReference>
<dbReference type="Gene3D" id="3.40.50.2000">
    <property type="entry name" value="Glycogen Phosphorylase B"/>
    <property type="match status" value="2"/>
</dbReference>
<sequence>MRICYVAYPNSLRLRSANAVQTHATLRALKTLAPDTLAIVPRVETGPSAFDGLALHLPRIGIGRLSRLYRSTLWYYAERSAYAWLVLATLLWLRLARRRCFDVIYVREVICALWLSLLAPRLTGARVVYEVHDLESRNPSRAKERWVQPLLHLIDRLTLMRPAALTSLTGAFRDLLAWLGVRSRCEVAVLPDAYDETIYTPQDRDAARRALGLPDEPIIVYAGLTFAYRGVDLLLDALADVPGARLILVGGRDRERAALIAQAQRSGIGERVMFAGVQPQDRIPLYLAAADVLVIPDTVTDVTASPLKLFEYMAMERAVVCPDLLALREITGGDGALHFPRGDRAALAVALRMLLDDPAKRQALAKCGRERVAPYTYTQRAARLLAVCERVAQQRNGVCVADV</sequence>
<dbReference type="STRING" id="383372.Rcas_2473"/>
<protein>
    <submittedName>
        <fullName evidence="2">Glycosyl transferase group 1</fullName>
    </submittedName>
</protein>
<dbReference type="KEGG" id="rca:Rcas_2473"/>
<dbReference type="CAZy" id="GT4">
    <property type="family name" value="Glycosyltransferase Family 4"/>
</dbReference>
<accession>A7NM05</accession>
<reference evidence="2 3" key="1">
    <citation type="submission" date="2007-08" db="EMBL/GenBank/DDBJ databases">
        <title>Complete sequence of Roseiflexus castenholzii DSM 13941.</title>
        <authorList>
            <consortium name="US DOE Joint Genome Institute"/>
            <person name="Copeland A."/>
            <person name="Lucas S."/>
            <person name="Lapidus A."/>
            <person name="Barry K."/>
            <person name="Glavina del Rio T."/>
            <person name="Dalin E."/>
            <person name="Tice H."/>
            <person name="Pitluck S."/>
            <person name="Thompson L.S."/>
            <person name="Brettin T."/>
            <person name="Bruce D."/>
            <person name="Detter J.C."/>
            <person name="Han C."/>
            <person name="Tapia R."/>
            <person name="Schmutz J."/>
            <person name="Larimer F."/>
            <person name="Land M."/>
            <person name="Hauser L."/>
            <person name="Kyrpides N."/>
            <person name="Mikhailova N."/>
            <person name="Bryant D.A."/>
            <person name="Hanada S."/>
            <person name="Tsukatani Y."/>
            <person name="Richardson P."/>
        </authorList>
    </citation>
    <scope>NUCLEOTIDE SEQUENCE [LARGE SCALE GENOMIC DNA]</scope>
    <source>
        <strain evidence="3">DSM 13941 / HLO8</strain>
    </source>
</reference>
<keyword evidence="2" id="KW-0808">Transferase</keyword>
<dbReference type="RefSeq" id="WP_012120977.1">
    <property type="nucleotide sequence ID" value="NC_009767.1"/>
</dbReference>
<organism evidence="2 3">
    <name type="scientific">Roseiflexus castenholzii (strain DSM 13941 / HLO8)</name>
    <dbReference type="NCBI Taxonomy" id="383372"/>
    <lineage>
        <taxon>Bacteria</taxon>
        <taxon>Bacillati</taxon>
        <taxon>Chloroflexota</taxon>
        <taxon>Chloroflexia</taxon>
        <taxon>Chloroflexales</taxon>
        <taxon>Roseiflexineae</taxon>
        <taxon>Roseiflexaceae</taxon>
        <taxon>Roseiflexus</taxon>
    </lineage>
</organism>
<evidence type="ECO:0000313" key="3">
    <source>
        <dbReference type="Proteomes" id="UP000000263"/>
    </source>
</evidence>
<dbReference type="eggNOG" id="COG0438">
    <property type="taxonomic scope" value="Bacteria"/>
</dbReference>
<feature type="domain" description="Glycosyltransferase subfamily 4-like N-terminal" evidence="1">
    <location>
        <begin position="23"/>
        <end position="190"/>
    </location>
</feature>